<name>A0A6V7H361_9HYME</name>
<gene>
    <name evidence="1" type="ORF">MHI_LOCUS374812</name>
</gene>
<dbReference type="AlphaFoldDB" id="A0A6V7H361"/>
<sequence length="75" mass="8867">SIKHRGLHFNQVTLENAVFRWLKSSNGEMANSLEICWIRFLRTEPYKMFYKTSMSEDVLFKILDLLLASVETKKL</sequence>
<protein>
    <submittedName>
        <fullName evidence="1">Uncharacterized protein</fullName>
    </submittedName>
</protein>
<reference evidence="1" key="1">
    <citation type="submission" date="2020-07" db="EMBL/GenBank/DDBJ databases">
        <authorList>
            <person name="Nazaruddin N."/>
        </authorList>
    </citation>
    <scope>NUCLEOTIDE SEQUENCE</scope>
</reference>
<proteinExistence type="predicted"/>
<accession>A0A6V7H361</accession>
<comment type="caution">
    <text evidence="1">The sequence shown here is derived from an EMBL/GenBank/DDBJ whole genome shotgun (WGS) entry which is preliminary data.</text>
</comment>
<keyword evidence="2" id="KW-1185">Reference proteome</keyword>
<organism evidence="1 2">
    <name type="scientific">Heterotrigona itama</name>
    <dbReference type="NCBI Taxonomy" id="395501"/>
    <lineage>
        <taxon>Eukaryota</taxon>
        <taxon>Metazoa</taxon>
        <taxon>Ecdysozoa</taxon>
        <taxon>Arthropoda</taxon>
        <taxon>Hexapoda</taxon>
        <taxon>Insecta</taxon>
        <taxon>Pterygota</taxon>
        <taxon>Neoptera</taxon>
        <taxon>Endopterygota</taxon>
        <taxon>Hymenoptera</taxon>
        <taxon>Apocrita</taxon>
        <taxon>Aculeata</taxon>
        <taxon>Apoidea</taxon>
        <taxon>Anthophila</taxon>
        <taxon>Apidae</taxon>
        <taxon>Heterotrigona</taxon>
    </lineage>
</organism>
<dbReference type="Proteomes" id="UP000752696">
    <property type="component" value="Unassembled WGS sequence"/>
</dbReference>
<dbReference type="EMBL" id="CAJDYZ010006424">
    <property type="protein sequence ID" value="CAD1473383.1"/>
    <property type="molecule type" value="Genomic_DNA"/>
</dbReference>
<feature type="non-terminal residue" evidence="1">
    <location>
        <position position="1"/>
    </location>
</feature>
<dbReference type="OrthoDB" id="8068092at2759"/>
<evidence type="ECO:0000313" key="1">
    <source>
        <dbReference type="EMBL" id="CAD1473383.1"/>
    </source>
</evidence>
<evidence type="ECO:0000313" key="2">
    <source>
        <dbReference type="Proteomes" id="UP000752696"/>
    </source>
</evidence>